<evidence type="ECO:0000256" key="7">
    <source>
        <dbReference type="SAM" id="Phobius"/>
    </source>
</evidence>
<dbReference type="PANTHER" id="PTHR23500">
    <property type="entry name" value="SOLUTE CARRIER FAMILY 2, FACILITATED GLUCOSE TRANSPORTER"/>
    <property type="match status" value="1"/>
</dbReference>
<evidence type="ECO:0000256" key="2">
    <source>
        <dbReference type="ARBA" id="ARBA00010992"/>
    </source>
</evidence>
<evidence type="ECO:0008006" key="10">
    <source>
        <dbReference type="Google" id="ProtNLM"/>
    </source>
</evidence>
<sequence>MTSDPNEEQAAQFSNTLHSSLVQRGKLHDARAALRRVRGVDADVEAELKDIVHSVDESAQLAEGAFRRIVRRRYRPYLVMAVAIPLFQQLTGVIVIAFFSPVLFRMVGFGSDTALMSAVILGAVNLVSIIISTTVVDRYGRKFLFMIGGAQMILCQVYYHSSIMHLLLSECSNIFALAMDGIGRWQWRGFLEQK</sequence>
<reference evidence="8 9" key="1">
    <citation type="submission" date="2023-10" db="EMBL/GenBank/DDBJ databases">
        <title>Chromosome-scale genome assembly provides insights into flower coloration mechanisms of Canna indica.</title>
        <authorList>
            <person name="Li C."/>
        </authorList>
    </citation>
    <scope>NUCLEOTIDE SEQUENCE [LARGE SCALE GENOMIC DNA]</scope>
    <source>
        <tissue evidence="8">Flower</tissue>
    </source>
</reference>
<feature type="transmembrane region" description="Helical" evidence="7">
    <location>
        <begin position="114"/>
        <end position="136"/>
    </location>
</feature>
<dbReference type="InterPro" id="IPR036259">
    <property type="entry name" value="MFS_trans_sf"/>
</dbReference>
<feature type="transmembrane region" description="Helical" evidence="7">
    <location>
        <begin position="77"/>
        <end position="102"/>
    </location>
</feature>
<comment type="subcellular location">
    <subcellularLocation>
        <location evidence="1">Membrane</location>
    </subcellularLocation>
</comment>
<gene>
    <name evidence="8" type="ORF">Cni_G28732</name>
</gene>
<dbReference type="Pfam" id="PF00083">
    <property type="entry name" value="Sugar_tr"/>
    <property type="match status" value="1"/>
</dbReference>
<dbReference type="AlphaFoldDB" id="A0AAQ3L3X3"/>
<dbReference type="GO" id="GO:0015144">
    <property type="term" value="F:carbohydrate transmembrane transporter activity"/>
    <property type="evidence" value="ECO:0007669"/>
    <property type="project" value="InterPro"/>
</dbReference>
<name>A0AAQ3L3X3_9LILI</name>
<keyword evidence="9" id="KW-1185">Reference proteome</keyword>
<evidence type="ECO:0000256" key="3">
    <source>
        <dbReference type="ARBA" id="ARBA00022448"/>
    </source>
</evidence>
<evidence type="ECO:0000313" key="8">
    <source>
        <dbReference type="EMBL" id="WOL19930.1"/>
    </source>
</evidence>
<organism evidence="8 9">
    <name type="scientific">Canna indica</name>
    <name type="common">Indian-shot</name>
    <dbReference type="NCBI Taxonomy" id="4628"/>
    <lineage>
        <taxon>Eukaryota</taxon>
        <taxon>Viridiplantae</taxon>
        <taxon>Streptophyta</taxon>
        <taxon>Embryophyta</taxon>
        <taxon>Tracheophyta</taxon>
        <taxon>Spermatophyta</taxon>
        <taxon>Magnoliopsida</taxon>
        <taxon>Liliopsida</taxon>
        <taxon>Zingiberales</taxon>
        <taxon>Cannaceae</taxon>
        <taxon>Canna</taxon>
    </lineage>
</organism>
<dbReference type="Gene3D" id="1.20.1250.20">
    <property type="entry name" value="MFS general substrate transporter like domains"/>
    <property type="match status" value="1"/>
</dbReference>
<dbReference type="InterPro" id="IPR045262">
    <property type="entry name" value="STP/PLT_plant"/>
</dbReference>
<dbReference type="PANTHER" id="PTHR23500:SF44">
    <property type="entry name" value="SUGAR TRANSPORT PROTEIN 5"/>
    <property type="match status" value="1"/>
</dbReference>
<proteinExistence type="inferred from homology"/>
<feature type="transmembrane region" description="Helical" evidence="7">
    <location>
        <begin position="143"/>
        <end position="159"/>
    </location>
</feature>
<evidence type="ECO:0000256" key="5">
    <source>
        <dbReference type="ARBA" id="ARBA00022989"/>
    </source>
</evidence>
<keyword evidence="3" id="KW-0813">Transport</keyword>
<evidence type="ECO:0000256" key="6">
    <source>
        <dbReference type="ARBA" id="ARBA00023136"/>
    </source>
</evidence>
<keyword evidence="6 7" id="KW-0472">Membrane</keyword>
<accession>A0AAQ3L3X3</accession>
<evidence type="ECO:0000256" key="4">
    <source>
        <dbReference type="ARBA" id="ARBA00022692"/>
    </source>
</evidence>
<dbReference type="GO" id="GO:0016020">
    <property type="term" value="C:membrane"/>
    <property type="evidence" value="ECO:0007669"/>
    <property type="project" value="UniProtKB-SubCell"/>
</dbReference>
<evidence type="ECO:0000256" key="1">
    <source>
        <dbReference type="ARBA" id="ARBA00004370"/>
    </source>
</evidence>
<dbReference type="EMBL" id="CP136898">
    <property type="protein sequence ID" value="WOL19930.1"/>
    <property type="molecule type" value="Genomic_DNA"/>
</dbReference>
<dbReference type="Proteomes" id="UP001327560">
    <property type="component" value="Chromosome 9"/>
</dbReference>
<protein>
    <recommendedName>
        <fullName evidence="10">Major facilitator superfamily (MFS) profile domain-containing protein</fullName>
    </recommendedName>
</protein>
<keyword evidence="5 7" id="KW-1133">Transmembrane helix</keyword>
<evidence type="ECO:0000313" key="9">
    <source>
        <dbReference type="Proteomes" id="UP001327560"/>
    </source>
</evidence>
<dbReference type="SUPFAM" id="SSF103473">
    <property type="entry name" value="MFS general substrate transporter"/>
    <property type="match status" value="1"/>
</dbReference>
<comment type="similarity">
    <text evidence="2">Belongs to the major facilitator superfamily. Sugar transporter (TC 2.A.1.1) family.</text>
</comment>
<dbReference type="InterPro" id="IPR005828">
    <property type="entry name" value="MFS_sugar_transport-like"/>
</dbReference>
<keyword evidence="4 7" id="KW-0812">Transmembrane</keyword>